<feature type="compositionally biased region" description="Gly residues" evidence="7">
    <location>
        <begin position="254"/>
        <end position="264"/>
    </location>
</feature>
<feature type="compositionally biased region" description="Acidic residues" evidence="7">
    <location>
        <begin position="272"/>
        <end position="289"/>
    </location>
</feature>
<keyword evidence="10" id="KW-1185">Reference proteome</keyword>
<keyword evidence="4" id="KW-0804">Transcription</keyword>
<sequence length="289" mass="30418">MSIVLKRCEGACHTDSVSVQLNGMASSSFPSSMQAQEYDPAQHSSSADPSGTVSPASLTGLTGIESATGLNTEKLGETSRPQRTTRGQQNMVGADSDQSKKSVSMDDANAVASGSGSRSSHSTSTKRSAKAAARKEAAHLQSQDDLNEFLEEFWTKQITLMEEEDVSAGYALPLARIKKVMKSDEDVKMISAEVPIMFSKACEIFIAELTCRAWLVAESQKRRTLQKSDVAAAIACSDMFDFLIDIVPRDDVEGAGGGTGGAGTTGTANGADEGDDGDDGGGEDEDELL</sequence>
<protein>
    <submittedName>
        <fullName evidence="9">Histone-fold-containing protein</fullName>
    </submittedName>
</protein>
<proteinExistence type="inferred from homology"/>
<dbReference type="Gene3D" id="1.10.20.10">
    <property type="entry name" value="Histone, subunit A"/>
    <property type="match status" value="1"/>
</dbReference>
<dbReference type="PANTHER" id="PTHR10252:SF8">
    <property type="entry name" value="NUCLEAR TRANSCRIPTION FACTOR Y SUBUNIT GAMMA"/>
    <property type="match status" value="1"/>
</dbReference>
<dbReference type="InterPro" id="IPR003958">
    <property type="entry name" value="CBFA_NFYB_domain"/>
</dbReference>
<dbReference type="InParanoid" id="A0A1Y1UP26"/>
<evidence type="ECO:0000313" key="9">
    <source>
        <dbReference type="EMBL" id="ORX39297.1"/>
    </source>
</evidence>
<reference evidence="9 10" key="1">
    <citation type="submission" date="2017-03" db="EMBL/GenBank/DDBJ databases">
        <title>Widespread Adenine N6-methylation of Active Genes in Fungi.</title>
        <authorList>
            <consortium name="DOE Joint Genome Institute"/>
            <person name="Mondo S.J."/>
            <person name="Dannebaum R.O."/>
            <person name="Kuo R.C."/>
            <person name="Louie K.B."/>
            <person name="Bewick A.J."/>
            <person name="Labutti K."/>
            <person name="Haridas S."/>
            <person name="Kuo A."/>
            <person name="Salamov A."/>
            <person name="Ahrendt S.R."/>
            <person name="Lau R."/>
            <person name="Bowen B.P."/>
            <person name="Lipzen A."/>
            <person name="Sullivan W."/>
            <person name="Andreopoulos W.B."/>
            <person name="Clum A."/>
            <person name="Lindquist E."/>
            <person name="Daum C."/>
            <person name="Northen T.R."/>
            <person name="Ramamoorthy G."/>
            <person name="Schmitz R.J."/>
            <person name="Gryganskyi A."/>
            <person name="Culley D."/>
            <person name="Magnuson J."/>
            <person name="James T.Y."/>
            <person name="O'Malley M.A."/>
            <person name="Stajich J.E."/>
            <person name="Spatafora J.W."/>
            <person name="Visel A."/>
            <person name="Grigoriev I.V."/>
        </authorList>
    </citation>
    <scope>NUCLEOTIDE SEQUENCE [LARGE SCALE GENOMIC DNA]</scope>
    <source>
        <strain evidence="9 10">NRRL Y-17943</strain>
    </source>
</reference>
<comment type="subcellular location">
    <subcellularLocation>
        <location evidence="1">Nucleus</location>
    </subcellularLocation>
</comment>
<dbReference type="SUPFAM" id="SSF47113">
    <property type="entry name" value="Histone-fold"/>
    <property type="match status" value="1"/>
</dbReference>
<comment type="similarity">
    <text evidence="6">Belongs to the NFYC/HAP5 subunit family.</text>
</comment>
<dbReference type="RefSeq" id="XP_021873160.1">
    <property type="nucleotide sequence ID" value="XM_022015136.1"/>
</dbReference>
<dbReference type="GO" id="GO:0000978">
    <property type="term" value="F:RNA polymerase II cis-regulatory region sequence-specific DNA binding"/>
    <property type="evidence" value="ECO:0007669"/>
    <property type="project" value="TreeGrafter"/>
</dbReference>
<dbReference type="Pfam" id="PF00808">
    <property type="entry name" value="CBFD_NFYB_HMF"/>
    <property type="match status" value="1"/>
</dbReference>
<dbReference type="GO" id="GO:0016602">
    <property type="term" value="C:CCAAT-binding factor complex"/>
    <property type="evidence" value="ECO:0007669"/>
    <property type="project" value="TreeGrafter"/>
</dbReference>
<gene>
    <name evidence="9" type="ORF">BD324DRAFT_619187</name>
</gene>
<feature type="compositionally biased region" description="Low complexity" evidence="7">
    <location>
        <begin position="110"/>
        <end position="126"/>
    </location>
</feature>
<evidence type="ECO:0000256" key="6">
    <source>
        <dbReference type="ARBA" id="ARBA00038129"/>
    </source>
</evidence>
<evidence type="ECO:0000256" key="3">
    <source>
        <dbReference type="ARBA" id="ARBA00023125"/>
    </source>
</evidence>
<feature type="region of interest" description="Disordered" evidence="7">
    <location>
        <begin position="28"/>
        <end position="138"/>
    </location>
</feature>
<keyword evidence="2" id="KW-0805">Transcription regulation</keyword>
<dbReference type="EMBL" id="NBSH01000003">
    <property type="protein sequence ID" value="ORX39297.1"/>
    <property type="molecule type" value="Genomic_DNA"/>
</dbReference>
<feature type="region of interest" description="Disordered" evidence="7">
    <location>
        <begin position="254"/>
        <end position="289"/>
    </location>
</feature>
<feature type="domain" description="Transcription factor CBF/NF-Y/archaeal histone" evidence="8">
    <location>
        <begin position="172"/>
        <end position="234"/>
    </location>
</feature>
<feature type="compositionally biased region" description="Polar residues" evidence="7">
    <location>
        <begin position="42"/>
        <end position="60"/>
    </location>
</feature>
<organism evidence="9 10">
    <name type="scientific">Kockovaella imperatae</name>
    <dbReference type="NCBI Taxonomy" id="4999"/>
    <lineage>
        <taxon>Eukaryota</taxon>
        <taxon>Fungi</taxon>
        <taxon>Dikarya</taxon>
        <taxon>Basidiomycota</taxon>
        <taxon>Agaricomycotina</taxon>
        <taxon>Tremellomycetes</taxon>
        <taxon>Tremellales</taxon>
        <taxon>Cuniculitremaceae</taxon>
        <taxon>Kockovaella</taxon>
    </lineage>
</organism>
<dbReference type="GeneID" id="33556944"/>
<keyword evidence="3" id="KW-0238">DNA-binding</keyword>
<evidence type="ECO:0000259" key="8">
    <source>
        <dbReference type="Pfam" id="PF00808"/>
    </source>
</evidence>
<dbReference type="InterPro" id="IPR009072">
    <property type="entry name" value="Histone-fold"/>
</dbReference>
<evidence type="ECO:0000256" key="4">
    <source>
        <dbReference type="ARBA" id="ARBA00023163"/>
    </source>
</evidence>
<evidence type="ECO:0000256" key="1">
    <source>
        <dbReference type="ARBA" id="ARBA00004123"/>
    </source>
</evidence>
<dbReference type="OrthoDB" id="1272441at2759"/>
<dbReference type="Proteomes" id="UP000193218">
    <property type="component" value="Unassembled WGS sequence"/>
</dbReference>
<evidence type="ECO:0000256" key="7">
    <source>
        <dbReference type="SAM" id="MobiDB-lite"/>
    </source>
</evidence>
<dbReference type="GO" id="GO:0001228">
    <property type="term" value="F:DNA-binding transcription activator activity, RNA polymerase II-specific"/>
    <property type="evidence" value="ECO:0007669"/>
    <property type="project" value="TreeGrafter"/>
</dbReference>
<evidence type="ECO:0000256" key="5">
    <source>
        <dbReference type="ARBA" id="ARBA00023242"/>
    </source>
</evidence>
<dbReference type="FunFam" id="1.10.20.10:FF:000006">
    <property type="entry name" value="Nuclear transcription factor Y subunit gamma"/>
    <property type="match status" value="1"/>
</dbReference>
<evidence type="ECO:0000313" key="10">
    <source>
        <dbReference type="Proteomes" id="UP000193218"/>
    </source>
</evidence>
<name>A0A1Y1UP26_9TREE</name>
<dbReference type="AlphaFoldDB" id="A0A1Y1UP26"/>
<dbReference type="GO" id="GO:0046982">
    <property type="term" value="F:protein heterodimerization activity"/>
    <property type="evidence" value="ECO:0007669"/>
    <property type="project" value="InterPro"/>
</dbReference>
<dbReference type="CDD" id="cd22908">
    <property type="entry name" value="HFD_NFYC-like"/>
    <property type="match status" value="1"/>
</dbReference>
<keyword evidence="5" id="KW-0539">Nucleus</keyword>
<comment type="caution">
    <text evidence="9">The sequence shown here is derived from an EMBL/GenBank/DDBJ whole genome shotgun (WGS) entry which is preliminary data.</text>
</comment>
<dbReference type="STRING" id="4999.A0A1Y1UP26"/>
<accession>A0A1Y1UP26</accession>
<evidence type="ECO:0000256" key="2">
    <source>
        <dbReference type="ARBA" id="ARBA00023015"/>
    </source>
</evidence>
<dbReference type="InterPro" id="IPR050568">
    <property type="entry name" value="Transcr_DNA_Rep_Reg"/>
</dbReference>
<feature type="compositionally biased region" description="Polar residues" evidence="7">
    <location>
        <begin position="79"/>
        <end position="91"/>
    </location>
</feature>
<dbReference type="PANTHER" id="PTHR10252">
    <property type="entry name" value="HISTONE-LIKE TRANSCRIPTION FACTOR CCAAT-RELATED"/>
    <property type="match status" value="1"/>
</dbReference>